<dbReference type="RefSeq" id="WP_376777881.1">
    <property type="nucleotide sequence ID" value="NZ_JANIEL010000002.1"/>
</dbReference>
<dbReference type="Gene3D" id="3.40.50.300">
    <property type="entry name" value="P-loop containing nucleotide triphosphate hydrolases"/>
    <property type="match status" value="1"/>
</dbReference>
<proteinExistence type="inferred from homology"/>
<keyword evidence="3" id="KW-0547">Nucleotide-binding</keyword>
<protein>
    <submittedName>
        <fullName evidence="6">ABC transporter ATP-binding protein</fullName>
    </submittedName>
</protein>
<evidence type="ECO:0000256" key="3">
    <source>
        <dbReference type="ARBA" id="ARBA00022741"/>
    </source>
</evidence>
<keyword evidence="7" id="KW-1185">Reference proteome</keyword>
<evidence type="ECO:0000256" key="4">
    <source>
        <dbReference type="ARBA" id="ARBA00022840"/>
    </source>
</evidence>
<dbReference type="EMBL" id="JBHTCE010000001">
    <property type="protein sequence ID" value="MFC7389859.1"/>
    <property type="molecule type" value="Genomic_DNA"/>
</dbReference>
<dbReference type="Pfam" id="PF00005">
    <property type="entry name" value="ABC_tran"/>
    <property type="match status" value="1"/>
</dbReference>
<dbReference type="SMART" id="SM00382">
    <property type="entry name" value="AAA"/>
    <property type="match status" value="1"/>
</dbReference>
<evidence type="ECO:0000313" key="6">
    <source>
        <dbReference type="EMBL" id="MFC7389859.1"/>
    </source>
</evidence>
<reference evidence="7" key="1">
    <citation type="journal article" date="2019" name="Int. J. Syst. Evol. Microbiol.">
        <title>The Global Catalogue of Microorganisms (GCM) 10K type strain sequencing project: providing services to taxonomists for standard genome sequencing and annotation.</title>
        <authorList>
            <consortium name="The Broad Institute Genomics Platform"/>
            <consortium name="The Broad Institute Genome Sequencing Center for Infectious Disease"/>
            <person name="Wu L."/>
            <person name="Ma J."/>
        </authorList>
    </citation>
    <scope>NUCLEOTIDE SEQUENCE [LARGE SCALE GENOMIC DNA]</scope>
    <source>
        <strain evidence="7">CCUG 55590</strain>
    </source>
</reference>
<dbReference type="Proteomes" id="UP001596439">
    <property type="component" value="Unassembled WGS sequence"/>
</dbReference>
<dbReference type="CDD" id="cd03255">
    <property type="entry name" value="ABC_MJ0796_LolCDE_FtsE"/>
    <property type="match status" value="1"/>
</dbReference>
<dbReference type="InterPro" id="IPR027417">
    <property type="entry name" value="P-loop_NTPase"/>
</dbReference>
<organism evidence="6 7">
    <name type="scientific">Exiguobacterium aestuarii</name>
    <dbReference type="NCBI Taxonomy" id="273527"/>
    <lineage>
        <taxon>Bacteria</taxon>
        <taxon>Bacillati</taxon>
        <taxon>Bacillota</taxon>
        <taxon>Bacilli</taxon>
        <taxon>Bacillales</taxon>
        <taxon>Bacillales Family XII. Incertae Sedis</taxon>
        <taxon>Exiguobacterium</taxon>
    </lineage>
</organism>
<dbReference type="InterPro" id="IPR003439">
    <property type="entry name" value="ABC_transporter-like_ATP-bd"/>
</dbReference>
<dbReference type="InterPro" id="IPR017911">
    <property type="entry name" value="MacB-like_ATP-bd"/>
</dbReference>
<accession>A0ABW2PKF8</accession>
<evidence type="ECO:0000259" key="5">
    <source>
        <dbReference type="PROSITE" id="PS50893"/>
    </source>
</evidence>
<evidence type="ECO:0000256" key="1">
    <source>
        <dbReference type="ARBA" id="ARBA00005417"/>
    </source>
</evidence>
<gene>
    <name evidence="6" type="ORF">ACFQO8_06845</name>
</gene>
<dbReference type="InterPro" id="IPR003593">
    <property type="entry name" value="AAA+_ATPase"/>
</dbReference>
<dbReference type="SUPFAM" id="SSF52540">
    <property type="entry name" value="P-loop containing nucleoside triphosphate hydrolases"/>
    <property type="match status" value="1"/>
</dbReference>
<comment type="similarity">
    <text evidence="1">Belongs to the ABC transporter superfamily.</text>
</comment>
<keyword evidence="2" id="KW-0813">Transport</keyword>
<keyword evidence="4 6" id="KW-0067">ATP-binding</keyword>
<dbReference type="InterPro" id="IPR017871">
    <property type="entry name" value="ABC_transporter-like_CS"/>
</dbReference>
<evidence type="ECO:0000313" key="7">
    <source>
        <dbReference type="Proteomes" id="UP001596439"/>
    </source>
</evidence>
<dbReference type="PROSITE" id="PS00211">
    <property type="entry name" value="ABC_TRANSPORTER_1"/>
    <property type="match status" value="1"/>
</dbReference>
<evidence type="ECO:0000256" key="2">
    <source>
        <dbReference type="ARBA" id="ARBA00022448"/>
    </source>
</evidence>
<dbReference type="PANTHER" id="PTHR42798:SF2">
    <property type="entry name" value="ABC TRANSPORTER ATP-BINDING PROTEIN MG467-RELATED"/>
    <property type="match status" value="1"/>
</dbReference>
<dbReference type="PANTHER" id="PTHR42798">
    <property type="entry name" value="LIPOPROTEIN-RELEASING SYSTEM ATP-BINDING PROTEIN LOLD"/>
    <property type="match status" value="1"/>
</dbReference>
<comment type="caution">
    <text evidence="6">The sequence shown here is derived from an EMBL/GenBank/DDBJ whole genome shotgun (WGS) entry which is preliminary data.</text>
</comment>
<name>A0ABW2PKF8_9BACL</name>
<sequence>MMGTFVCKQMNRTFSGEGVETNALSDVTLTFKSGDFISIIGPSGSGKSTLLSLLGTLDVPSSGELYYNNQLLNKLKAKELADFRFEKVGFIFQQFHLIPTLTAVENVMSPLFGRKIDYNPKERALALLNRVGLSDKIDALPSQLSGGQQQRVAVARALIHEPEWMLADEPTGNLDSETGEVIFELLRELNREKGCGVICVTHDPGIAERAEVQVRMKDGEIIEVIDTRVTIHA</sequence>
<dbReference type="GO" id="GO:0005524">
    <property type="term" value="F:ATP binding"/>
    <property type="evidence" value="ECO:0007669"/>
    <property type="project" value="UniProtKB-KW"/>
</dbReference>
<dbReference type="PROSITE" id="PS50893">
    <property type="entry name" value="ABC_TRANSPORTER_2"/>
    <property type="match status" value="1"/>
</dbReference>
<feature type="domain" description="ABC transporter" evidence="5">
    <location>
        <begin position="7"/>
        <end position="233"/>
    </location>
</feature>